<accession>A0AA41VE73</accession>
<dbReference type="Pfam" id="PF02362">
    <property type="entry name" value="B3"/>
    <property type="match status" value="2"/>
</dbReference>
<dbReference type="GO" id="GO:0005634">
    <property type="term" value="C:nucleus"/>
    <property type="evidence" value="ECO:0007669"/>
    <property type="project" value="UniProtKB-SubCell"/>
</dbReference>
<dbReference type="PANTHER" id="PTHR31920:SF132">
    <property type="entry name" value="TF-B3 DOMAIN-CONTAINING PROTEIN"/>
    <property type="match status" value="1"/>
</dbReference>
<keyword evidence="4" id="KW-0804">Transcription</keyword>
<dbReference type="AlphaFoldDB" id="A0AA41VE73"/>
<keyword evidence="3" id="KW-0238">DNA-binding</keyword>
<feature type="compositionally biased region" description="Acidic residues" evidence="6">
    <location>
        <begin position="153"/>
        <end position="163"/>
    </location>
</feature>
<keyword evidence="2" id="KW-0805">Transcription regulation</keyword>
<organism evidence="8 9">
    <name type="scientific">Papaver nudicaule</name>
    <name type="common">Iceland poppy</name>
    <dbReference type="NCBI Taxonomy" id="74823"/>
    <lineage>
        <taxon>Eukaryota</taxon>
        <taxon>Viridiplantae</taxon>
        <taxon>Streptophyta</taxon>
        <taxon>Embryophyta</taxon>
        <taxon>Tracheophyta</taxon>
        <taxon>Spermatophyta</taxon>
        <taxon>Magnoliopsida</taxon>
        <taxon>Ranunculales</taxon>
        <taxon>Papaveraceae</taxon>
        <taxon>Papaveroideae</taxon>
        <taxon>Papaver</taxon>
    </lineage>
</organism>
<evidence type="ECO:0000256" key="1">
    <source>
        <dbReference type="ARBA" id="ARBA00004123"/>
    </source>
</evidence>
<dbReference type="SUPFAM" id="SSF101936">
    <property type="entry name" value="DNA-binding pseudobarrel domain"/>
    <property type="match status" value="2"/>
</dbReference>
<reference evidence="8" key="1">
    <citation type="submission" date="2022-03" db="EMBL/GenBank/DDBJ databases">
        <title>A functionally conserved STORR gene fusion in Papaver species that diverged 16.8 million years ago.</title>
        <authorList>
            <person name="Catania T."/>
        </authorList>
    </citation>
    <scope>NUCLEOTIDE SEQUENCE</scope>
    <source>
        <strain evidence="8">S-191538</strain>
    </source>
</reference>
<proteinExistence type="predicted"/>
<evidence type="ECO:0000256" key="4">
    <source>
        <dbReference type="ARBA" id="ARBA00023163"/>
    </source>
</evidence>
<dbReference type="Proteomes" id="UP001177140">
    <property type="component" value="Unassembled WGS sequence"/>
</dbReference>
<feature type="domain" description="TF-B3" evidence="7">
    <location>
        <begin position="10"/>
        <end position="105"/>
    </location>
</feature>
<dbReference type="InterPro" id="IPR050655">
    <property type="entry name" value="Plant_B3_domain"/>
</dbReference>
<dbReference type="Gene3D" id="2.40.330.10">
    <property type="entry name" value="DNA-binding pseudobarrel domain"/>
    <property type="match status" value="2"/>
</dbReference>
<dbReference type="InterPro" id="IPR003340">
    <property type="entry name" value="B3_DNA-bd"/>
</dbReference>
<keyword evidence="5" id="KW-0539">Nucleus</keyword>
<dbReference type="PANTHER" id="PTHR31920">
    <property type="entry name" value="B3 DOMAIN-CONTAINING"/>
    <property type="match status" value="1"/>
</dbReference>
<feature type="region of interest" description="Disordered" evidence="6">
    <location>
        <begin position="115"/>
        <end position="188"/>
    </location>
</feature>
<sequence>MERVVDPDRKHHFFKILVEQEETRMRIPEAFCSRISAESQSCKWAVVQGPSGAQWVTEVNKNQDGIFLGKGWEVFVRENGLQIYDFLVFRYEGNMQFYVKVFNIYGVPREECFTSGRSSASEEKDRIRRGRPGTSSRSRERRFVEQQRRQREDIDESDEDSDKDEITKKSLELNSSRKKRSVHKKDAKEIERGFASRSGAPFFRITVQPSYLNNHLPIPHAARRLHFPDDVHKVKVKASDGRSWEIKVLRTKLDIRFTKGVSRFMGQKDGMNLKVGDVCIFEIVKKRSNQLVLQVHVFGRVPVLDDDLDE</sequence>
<name>A0AA41VE73_PAPNU</name>
<dbReference type="PROSITE" id="PS50863">
    <property type="entry name" value="B3"/>
    <property type="match status" value="1"/>
</dbReference>
<feature type="compositionally biased region" description="Basic and acidic residues" evidence="6">
    <location>
        <begin position="137"/>
        <end position="152"/>
    </location>
</feature>
<evidence type="ECO:0000313" key="8">
    <source>
        <dbReference type="EMBL" id="MCL7039651.1"/>
    </source>
</evidence>
<dbReference type="SMART" id="SM01019">
    <property type="entry name" value="B3"/>
    <property type="match status" value="2"/>
</dbReference>
<dbReference type="EMBL" id="JAJJMA010203555">
    <property type="protein sequence ID" value="MCL7039651.1"/>
    <property type="molecule type" value="Genomic_DNA"/>
</dbReference>
<dbReference type="GO" id="GO:0003677">
    <property type="term" value="F:DNA binding"/>
    <property type="evidence" value="ECO:0007669"/>
    <property type="project" value="UniProtKB-KW"/>
</dbReference>
<evidence type="ECO:0000259" key="7">
    <source>
        <dbReference type="PROSITE" id="PS50863"/>
    </source>
</evidence>
<evidence type="ECO:0000256" key="5">
    <source>
        <dbReference type="ARBA" id="ARBA00023242"/>
    </source>
</evidence>
<gene>
    <name evidence="8" type="ORF">MKW94_001611</name>
</gene>
<evidence type="ECO:0000256" key="2">
    <source>
        <dbReference type="ARBA" id="ARBA00023015"/>
    </source>
</evidence>
<comment type="subcellular location">
    <subcellularLocation>
        <location evidence="1">Nucleus</location>
    </subcellularLocation>
</comment>
<comment type="caution">
    <text evidence="8">The sequence shown here is derived from an EMBL/GenBank/DDBJ whole genome shotgun (WGS) entry which is preliminary data.</text>
</comment>
<protein>
    <recommendedName>
        <fullName evidence="7">TF-B3 domain-containing protein</fullName>
    </recommendedName>
</protein>
<evidence type="ECO:0000313" key="9">
    <source>
        <dbReference type="Proteomes" id="UP001177140"/>
    </source>
</evidence>
<evidence type="ECO:0000256" key="3">
    <source>
        <dbReference type="ARBA" id="ARBA00023125"/>
    </source>
</evidence>
<keyword evidence="9" id="KW-1185">Reference proteome</keyword>
<evidence type="ECO:0000256" key="6">
    <source>
        <dbReference type="SAM" id="MobiDB-lite"/>
    </source>
</evidence>
<dbReference type="CDD" id="cd10017">
    <property type="entry name" value="B3_DNA"/>
    <property type="match status" value="2"/>
</dbReference>
<dbReference type="InterPro" id="IPR015300">
    <property type="entry name" value="DNA-bd_pseudobarrel_sf"/>
</dbReference>